<dbReference type="GO" id="GO:0019202">
    <property type="term" value="F:amino acid kinase activity"/>
    <property type="evidence" value="ECO:0007669"/>
    <property type="project" value="TreeGrafter"/>
</dbReference>
<dbReference type="EMBL" id="BNCQ01000022">
    <property type="protein sequence ID" value="GIM06845.1"/>
    <property type="molecule type" value="Genomic_DNA"/>
</dbReference>
<reference evidence="3" key="1">
    <citation type="journal article" date="2021" name="Proc. Natl. Acad. Sci. U.S.A.">
        <title>Three genomes in the algal genus Volvox reveal the fate of a haploid sex-determining region after a transition to homothallism.</title>
        <authorList>
            <person name="Yamamoto K."/>
            <person name="Hamaji T."/>
            <person name="Kawai-Toyooka H."/>
            <person name="Matsuzaki R."/>
            <person name="Takahashi F."/>
            <person name="Nishimura Y."/>
            <person name="Kawachi M."/>
            <person name="Noguchi H."/>
            <person name="Minakuchi Y."/>
            <person name="Umen J.G."/>
            <person name="Toyoda A."/>
            <person name="Nozaki H."/>
        </authorList>
    </citation>
    <scope>NUCLEOTIDE SEQUENCE</scope>
    <source>
        <strain evidence="3">NIES-3785</strain>
    </source>
</reference>
<dbReference type="InterPro" id="IPR011009">
    <property type="entry name" value="Kinase-like_dom_sf"/>
</dbReference>
<dbReference type="InterPro" id="IPR050249">
    <property type="entry name" value="Pseudomonas-type_ThrB"/>
</dbReference>
<dbReference type="AlphaFoldDB" id="A0A8J4GGL4"/>
<feature type="domain" description="Aminoglycoside phosphotransferase" evidence="2">
    <location>
        <begin position="111"/>
        <end position="341"/>
    </location>
</feature>
<dbReference type="Pfam" id="PF01636">
    <property type="entry name" value="APH"/>
    <property type="match status" value="1"/>
</dbReference>
<proteinExistence type="inferred from homology"/>
<dbReference type="PANTHER" id="PTHR21064:SF6">
    <property type="entry name" value="AMINOGLYCOSIDE PHOSPHOTRANSFERASE DOMAIN-CONTAINING PROTEIN"/>
    <property type="match status" value="1"/>
</dbReference>
<organism evidence="3 4">
    <name type="scientific">Volvox reticuliferus</name>
    <dbReference type="NCBI Taxonomy" id="1737510"/>
    <lineage>
        <taxon>Eukaryota</taxon>
        <taxon>Viridiplantae</taxon>
        <taxon>Chlorophyta</taxon>
        <taxon>core chlorophytes</taxon>
        <taxon>Chlorophyceae</taxon>
        <taxon>CS clade</taxon>
        <taxon>Chlamydomonadales</taxon>
        <taxon>Volvocaceae</taxon>
        <taxon>Volvox</taxon>
    </lineage>
</organism>
<dbReference type="SUPFAM" id="SSF56112">
    <property type="entry name" value="Protein kinase-like (PK-like)"/>
    <property type="match status" value="1"/>
</dbReference>
<evidence type="ECO:0000256" key="1">
    <source>
        <dbReference type="ARBA" id="ARBA00038240"/>
    </source>
</evidence>
<evidence type="ECO:0000313" key="3">
    <source>
        <dbReference type="EMBL" id="GIM06845.1"/>
    </source>
</evidence>
<dbReference type="Proteomes" id="UP000722791">
    <property type="component" value="Unassembled WGS sequence"/>
</dbReference>
<accession>A0A8J4GGL4</accession>
<dbReference type="Gene3D" id="3.30.200.20">
    <property type="entry name" value="Phosphorylase Kinase, domain 1"/>
    <property type="match status" value="1"/>
</dbReference>
<comment type="similarity">
    <text evidence="1">Belongs to the pseudomonas-type ThrB family.</text>
</comment>
<dbReference type="InterPro" id="IPR002575">
    <property type="entry name" value="Aminoglycoside_PTrfase"/>
</dbReference>
<evidence type="ECO:0000313" key="4">
    <source>
        <dbReference type="Proteomes" id="UP000722791"/>
    </source>
</evidence>
<feature type="non-terminal residue" evidence="3">
    <location>
        <position position="430"/>
    </location>
</feature>
<sequence>SRPTCDVIAPWYSAHITLPAVVHLSRFPLCSRYILAQMALLARSVRSHSRPVGAGSRPVVAARKCVVALSSSAPATTVNPSAPKTGQHTVEDSLRDEALSYFFNSSDLKTTPTTGGVNNVVQYVETSNGERYILRIYNNGNKSEKVRFEHEILRQLAQQQLSFQVPRALSSKAGRPHELLSNGAEACIFHIIPGTLAKTTSPEEVGRATGELCSAMGKVRIDNMKAPIPPYFELFKVHHAIGGDADVFYREVANNPDFNVCREAIDFLVSEIRKIEEKLAIYLQQDLPMQLIHGDLHYDNVMVVEDTVSGLLDFEFCAYDWRAMELAVALSKYVGEDDPLPLCERFVSGFAQHGQLTDAEIAAIPDLVNLRIFSNAVYFTGRAIAGEDSLESLTSRAGSYAKRVRWVNANRGALVAVIREKMATLVEARA</sequence>
<gene>
    <name evidence="3" type="ORF">Vretimale_11089</name>
</gene>
<evidence type="ECO:0000259" key="2">
    <source>
        <dbReference type="Pfam" id="PF01636"/>
    </source>
</evidence>
<protein>
    <recommendedName>
        <fullName evidence="2">Aminoglycoside phosphotransferase domain-containing protein</fullName>
    </recommendedName>
</protein>
<dbReference type="Gene3D" id="3.90.1200.10">
    <property type="match status" value="1"/>
</dbReference>
<comment type="caution">
    <text evidence="3">The sequence shown here is derived from an EMBL/GenBank/DDBJ whole genome shotgun (WGS) entry which is preliminary data.</text>
</comment>
<dbReference type="PANTHER" id="PTHR21064">
    <property type="entry name" value="AMINOGLYCOSIDE PHOSPHOTRANSFERASE DOMAIN-CONTAINING PROTEIN-RELATED"/>
    <property type="match status" value="1"/>
</dbReference>
<name>A0A8J4GGL4_9CHLO</name>